<organism evidence="2 3">
    <name type="scientific">Bacteroides fragilis (strain 638R)</name>
    <dbReference type="NCBI Taxonomy" id="862962"/>
    <lineage>
        <taxon>Bacteria</taxon>
        <taxon>Pseudomonadati</taxon>
        <taxon>Bacteroidota</taxon>
        <taxon>Bacteroidia</taxon>
        <taxon>Bacteroidales</taxon>
        <taxon>Bacteroidaceae</taxon>
        <taxon>Bacteroides</taxon>
    </lineage>
</organism>
<gene>
    <name evidence="2" type="ordered locus">BF638R_2905</name>
</gene>
<evidence type="ECO:0000313" key="2">
    <source>
        <dbReference type="EMBL" id="CBW23392.1"/>
    </source>
</evidence>
<dbReference type="KEGG" id="bfg:BF638R_2905"/>
<evidence type="ECO:0000259" key="1">
    <source>
        <dbReference type="Pfam" id="PF20240"/>
    </source>
</evidence>
<evidence type="ECO:0000313" key="3">
    <source>
        <dbReference type="Proteomes" id="UP000008560"/>
    </source>
</evidence>
<dbReference type="Pfam" id="PF20240">
    <property type="entry name" value="DUF6597"/>
    <property type="match status" value="1"/>
</dbReference>
<dbReference type="EMBL" id="FQ312004">
    <property type="protein sequence ID" value="CBW23392.1"/>
    <property type="molecule type" value="Genomic_DNA"/>
</dbReference>
<feature type="domain" description="DUF6597" evidence="1">
    <location>
        <begin position="6"/>
        <end position="107"/>
    </location>
</feature>
<dbReference type="Proteomes" id="UP000008560">
    <property type="component" value="Chromosome"/>
</dbReference>
<reference evidence="2 3" key="1">
    <citation type="journal article" date="2010" name="Microbiology">
        <title>Twenty-eight divergent polysaccharide loci specifying within- and amongst-strain capsule diversity in three strains of Bacteroides fragilis.</title>
        <authorList>
            <person name="Patrick S."/>
            <person name="Blakely G.W."/>
            <person name="Houston S."/>
            <person name="Moore J."/>
            <person name="Abratt V.R."/>
            <person name="Bertalan M."/>
            <person name="Cerdeno-Tarraga A.M."/>
            <person name="Quail M.A."/>
            <person name="Corton N."/>
            <person name="Corton C."/>
            <person name="Bignell A."/>
            <person name="Barron A."/>
            <person name="Clark L."/>
            <person name="Bentley S.D."/>
            <person name="Parkhill J."/>
        </authorList>
    </citation>
    <scope>NUCLEOTIDE SEQUENCE [LARGE SCALE GENOMIC DNA]</scope>
    <source>
        <strain evidence="2 3">638R</strain>
    </source>
</reference>
<name>E1WS62_BACF6</name>
<sequence length="117" mass="13079">MQSFRVIKPTAALVPYVRHYWVLSDDALAPVSERTLPVGCVQMVFHRGRQLFSLTEGRLQPSSFISGQAFGYSDGESTGMLEMIVVVFQPFAAKAFLHMPVSEFRGHPIFCLLSGER</sequence>
<protein>
    <submittedName>
        <fullName evidence="2">Putative regulatory protein</fullName>
    </submittedName>
</protein>
<accession>E1WS62</accession>
<dbReference type="InterPro" id="IPR046532">
    <property type="entry name" value="DUF6597"/>
</dbReference>
<dbReference type="HOGENOM" id="CLU_154381_0_0_10"/>
<dbReference type="AlphaFoldDB" id="E1WS62"/>
<proteinExistence type="predicted"/>